<keyword evidence="3" id="KW-1185">Reference proteome</keyword>
<keyword evidence="1" id="KW-1133">Transmembrane helix</keyword>
<reference evidence="3" key="2">
    <citation type="submission" date="2015-01" db="EMBL/GenBank/DDBJ databases">
        <title>Evolutionary Origins and Diversification of the Mycorrhizal Mutualists.</title>
        <authorList>
            <consortium name="DOE Joint Genome Institute"/>
            <consortium name="Mycorrhizal Genomics Consortium"/>
            <person name="Kohler A."/>
            <person name="Kuo A."/>
            <person name="Nagy L.G."/>
            <person name="Floudas D."/>
            <person name="Copeland A."/>
            <person name="Barry K.W."/>
            <person name="Cichocki N."/>
            <person name="Veneault-Fourrey C."/>
            <person name="LaButti K."/>
            <person name="Lindquist E.A."/>
            <person name="Lipzen A."/>
            <person name="Lundell T."/>
            <person name="Morin E."/>
            <person name="Murat C."/>
            <person name="Riley R."/>
            <person name="Ohm R."/>
            <person name="Sun H."/>
            <person name="Tunlid A."/>
            <person name="Henrissat B."/>
            <person name="Grigoriev I.V."/>
            <person name="Hibbett D.S."/>
            <person name="Martin F."/>
        </authorList>
    </citation>
    <scope>NUCLEOTIDE SEQUENCE [LARGE SCALE GENOMIC DNA]</scope>
    <source>
        <strain evidence="3">Ve08.2h10</strain>
    </source>
</reference>
<dbReference type="HOGENOM" id="CLU_776341_0_0_1"/>
<dbReference type="EMBL" id="KN824995">
    <property type="protein sequence ID" value="KIK96273.1"/>
    <property type="molecule type" value="Genomic_DNA"/>
</dbReference>
<feature type="transmembrane region" description="Helical" evidence="1">
    <location>
        <begin position="162"/>
        <end position="185"/>
    </location>
</feature>
<dbReference type="Proteomes" id="UP000054538">
    <property type="component" value="Unassembled WGS sequence"/>
</dbReference>
<evidence type="ECO:0000313" key="3">
    <source>
        <dbReference type="Proteomes" id="UP000054538"/>
    </source>
</evidence>
<protein>
    <submittedName>
        <fullName evidence="2">Uncharacterized protein</fullName>
    </submittedName>
</protein>
<dbReference type="AlphaFoldDB" id="A0A0D0DSA8"/>
<keyword evidence="1" id="KW-0812">Transmembrane</keyword>
<organism evidence="2 3">
    <name type="scientific">Paxillus rubicundulus Ve08.2h10</name>
    <dbReference type="NCBI Taxonomy" id="930991"/>
    <lineage>
        <taxon>Eukaryota</taxon>
        <taxon>Fungi</taxon>
        <taxon>Dikarya</taxon>
        <taxon>Basidiomycota</taxon>
        <taxon>Agaricomycotina</taxon>
        <taxon>Agaricomycetes</taxon>
        <taxon>Agaricomycetidae</taxon>
        <taxon>Boletales</taxon>
        <taxon>Paxilineae</taxon>
        <taxon>Paxillaceae</taxon>
        <taxon>Paxillus</taxon>
    </lineage>
</organism>
<proteinExistence type="predicted"/>
<dbReference type="InParanoid" id="A0A0D0DSA8"/>
<sequence length="357" mass="37784">MSSTASMSGQQLAISSVLGTSFGQASSLARSTGTYPSLPSATTHLPLSLPQSGSGSLPTVVVTYTSGVSAASAFAWQEYSPPLEKLPSPTLTGTTLSFLYTLAITHANGQPSIIFQPLVAPTDTFTRPNRALETITQVVDLAELGGSAASGSNPSFFDNHGVFAGTFVMVGIAFAVIFGCLYVVWARRRQQRSRGSLRPPSRDDILFHGVGGGNIIAAEVLATNHHVKGPIGIAITSNSRIDSPVPSSASSSPSIYPSSLPPVDFERDVREAKARLALLQPNSRDHPPRLPHRLRPPMSSEDLAAAAAKVSGPPPSVMLTSLNSDVLPLCHLRPPTSMQYTKNRLSKLSEEFSLDHF</sequence>
<reference evidence="2 3" key="1">
    <citation type="submission" date="2014-04" db="EMBL/GenBank/DDBJ databases">
        <authorList>
            <consortium name="DOE Joint Genome Institute"/>
            <person name="Kuo A."/>
            <person name="Kohler A."/>
            <person name="Jargeat P."/>
            <person name="Nagy L.G."/>
            <person name="Floudas D."/>
            <person name="Copeland A."/>
            <person name="Barry K.W."/>
            <person name="Cichocki N."/>
            <person name="Veneault-Fourrey C."/>
            <person name="LaButti K."/>
            <person name="Lindquist E.A."/>
            <person name="Lipzen A."/>
            <person name="Lundell T."/>
            <person name="Morin E."/>
            <person name="Murat C."/>
            <person name="Sun H."/>
            <person name="Tunlid A."/>
            <person name="Henrissat B."/>
            <person name="Grigoriev I.V."/>
            <person name="Hibbett D.S."/>
            <person name="Martin F."/>
            <person name="Nordberg H.P."/>
            <person name="Cantor M.N."/>
            <person name="Hua S.X."/>
        </authorList>
    </citation>
    <scope>NUCLEOTIDE SEQUENCE [LARGE SCALE GENOMIC DNA]</scope>
    <source>
        <strain evidence="2 3">Ve08.2h10</strain>
    </source>
</reference>
<gene>
    <name evidence="2" type="ORF">PAXRUDRAFT_320028</name>
</gene>
<evidence type="ECO:0000313" key="2">
    <source>
        <dbReference type="EMBL" id="KIK96273.1"/>
    </source>
</evidence>
<name>A0A0D0DSA8_9AGAM</name>
<keyword evidence="1" id="KW-0472">Membrane</keyword>
<evidence type="ECO:0000256" key="1">
    <source>
        <dbReference type="SAM" id="Phobius"/>
    </source>
</evidence>
<accession>A0A0D0DSA8</accession>
<dbReference type="OrthoDB" id="2687992at2759"/>